<evidence type="ECO:0008006" key="4">
    <source>
        <dbReference type="Google" id="ProtNLM"/>
    </source>
</evidence>
<evidence type="ECO:0000313" key="2">
    <source>
        <dbReference type="EMBL" id="NOK32906.1"/>
    </source>
</evidence>
<proteinExistence type="predicted"/>
<sequence>MPRVTRMLSLMLSTCLTGASLTASAPAFAQAVPEARRPQPQDDAPGCRMLPRGSVHSWLVTESVYQNEELAFDGKGLLIAKKGEALVAVPAFGPTRVISRDARLATLSLGLRVLPSGDVLVAQPAVAEGLTAKLLRVRPDGTVSEFFTAASMPPGLPPFIIPNGLDVDAGGNAWVSDVATSQLLRISANGTPSSIAVGAEAQGVSGLVFDDARSTLFYTGAPNGTVRRVRVDASGRPVGPPEVVTVLQGTRLDGLTQDRCGNLYVVDSDPARKRFRLLRVDLDAGGAAVGGPTVLATFDDQVSGVQFGAGPGYDASSVYVSGIWGKVFQVPVGAKGAPRFSAP</sequence>
<dbReference type="Gene3D" id="2.120.10.30">
    <property type="entry name" value="TolB, C-terminal domain"/>
    <property type="match status" value="1"/>
</dbReference>
<dbReference type="AlphaFoldDB" id="A0A7Y4KFI5"/>
<organism evidence="2 3">
    <name type="scientific">Corallococcus exercitus</name>
    <dbReference type="NCBI Taxonomy" id="2316736"/>
    <lineage>
        <taxon>Bacteria</taxon>
        <taxon>Pseudomonadati</taxon>
        <taxon>Myxococcota</taxon>
        <taxon>Myxococcia</taxon>
        <taxon>Myxococcales</taxon>
        <taxon>Cystobacterineae</taxon>
        <taxon>Myxococcaceae</taxon>
        <taxon>Corallococcus</taxon>
    </lineage>
</organism>
<comment type="caution">
    <text evidence="2">The sequence shown here is derived from an EMBL/GenBank/DDBJ whole genome shotgun (WGS) entry which is preliminary data.</text>
</comment>
<dbReference type="EMBL" id="JABFJV010000024">
    <property type="protein sequence ID" value="NOK32906.1"/>
    <property type="molecule type" value="Genomic_DNA"/>
</dbReference>
<dbReference type="SUPFAM" id="SSF63829">
    <property type="entry name" value="Calcium-dependent phosphotriesterase"/>
    <property type="match status" value="1"/>
</dbReference>
<reference evidence="2 3" key="1">
    <citation type="submission" date="2020-05" db="EMBL/GenBank/DDBJ databases">
        <authorList>
            <person name="Whitworth D."/>
        </authorList>
    </citation>
    <scope>NUCLEOTIDE SEQUENCE [LARGE SCALE GENOMIC DNA]</scope>
    <source>
        <strain evidence="2 3">AB043B</strain>
    </source>
</reference>
<keyword evidence="1" id="KW-0732">Signal</keyword>
<dbReference type="Proteomes" id="UP000563426">
    <property type="component" value="Unassembled WGS sequence"/>
</dbReference>
<dbReference type="RefSeq" id="WP_171433456.1">
    <property type="nucleotide sequence ID" value="NZ_JABFJV010000024.1"/>
</dbReference>
<accession>A0A7Y4KFI5</accession>
<dbReference type="InterPro" id="IPR011042">
    <property type="entry name" value="6-blade_b-propeller_TolB-like"/>
</dbReference>
<name>A0A7Y4KFI5_9BACT</name>
<protein>
    <recommendedName>
        <fullName evidence="4">SMP-30/Gluconolactonase/LRE-like region domain-containing protein</fullName>
    </recommendedName>
</protein>
<feature type="chain" id="PRO_5031451249" description="SMP-30/Gluconolactonase/LRE-like region domain-containing protein" evidence="1">
    <location>
        <begin position="30"/>
        <end position="343"/>
    </location>
</feature>
<gene>
    <name evidence="2" type="ORF">HMI49_06805</name>
</gene>
<keyword evidence="3" id="KW-1185">Reference proteome</keyword>
<evidence type="ECO:0000256" key="1">
    <source>
        <dbReference type="SAM" id="SignalP"/>
    </source>
</evidence>
<evidence type="ECO:0000313" key="3">
    <source>
        <dbReference type="Proteomes" id="UP000563426"/>
    </source>
</evidence>
<feature type="signal peptide" evidence="1">
    <location>
        <begin position="1"/>
        <end position="29"/>
    </location>
</feature>